<organism evidence="1 2">
    <name type="scientific">Rhizobium nepotum 39/7</name>
    <dbReference type="NCBI Taxonomy" id="1368418"/>
    <lineage>
        <taxon>Bacteria</taxon>
        <taxon>Pseudomonadati</taxon>
        <taxon>Pseudomonadota</taxon>
        <taxon>Alphaproteobacteria</taxon>
        <taxon>Hyphomicrobiales</taxon>
        <taxon>Rhizobiaceae</taxon>
        <taxon>Rhizobium/Agrobacterium group</taxon>
        <taxon>Rhizobium</taxon>
    </lineage>
</organism>
<evidence type="ECO:0000313" key="1">
    <source>
        <dbReference type="EMBL" id="KJF69431.1"/>
    </source>
</evidence>
<gene>
    <name evidence="1" type="ORF">RS75_02370</name>
</gene>
<name>A0ABR5CX69_9HYPH</name>
<evidence type="ECO:0000313" key="2">
    <source>
        <dbReference type="Proteomes" id="UP000052068"/>
    </source>
</evidence>
<evidence type="ECO:0008006" key="3">
    <source>
        <dbReference type="Google" id="ProtNLM"/>
    </source>
</evidence>
<keyword evidence="2" id="KW-1185">Reference proteome</keyword>
<dbReference type="Proteomes" id="UP000052068">
    <property type="component" value="Unassembled WGS sequence"/>
</dbReference>
<comment type="caution">
    <text evidence="1">The sequence shown here is derived from an EMBL/GenBank/DDBJ whole genome shotgun (WGS) entry which is preliminary data.</text>
</comment>
<reference evidence="1 2" key="1">
    <citation type="submission" date="2015-03" db="EMBL/GenBank/DDBJ databases">
        <title>Draft Genome Sequences of Agrobacterium nepotum Strain 39/7T (= CFBP 7436T = LMG 26435T) and Agrobacterium sp. Strain KFB 330 (= CFBP 8308 = LMG 28674).</title>
        <authorList>
            <person name="Kuzmanovic N."/>
            <person name="Pulawska J."/>
            <person name="Obradovic A."/>
        </authorList>
    </citation>
    <scope>NUCLEOTIDE SEQUENCE [LARGE SCALE GENOMIC DNA]</scope>
    <source>
        <strain evidence="1 2">39/7</strain>
    </source>
</reference>
<sequence length="68" mass="7403">MSIWQKRGRAVAMMCETIEGAFLRFGFKVNDTRIKIGAAGLKLAVVRNAPYSRHPGLEPGSSQPKSLG</sequence>
<accession>A0ABR5CX69</accession>
<dbReference type="EMBL" id="JWJH01000002">
    <property type="protein sequence ID" value="KJF69431.1"/>
    <property type="molecule type" value="Genomic_DNA"/>
</dbReference>
<proteinExistence type="predicted"/>
<protein>
    <recommendedName>
        <fullName evidence="3">Transposase</fullName>
    </recommendedName>
</protein>